<reference evidence="1" key="1">
    <citation type="submission" date="2020-09" db="EMBL/GenBank/DDBJ databases">
        <title>Bosea spartocytisi sp. nov. a root nodule endophyte of Spartocytisus supranubius in the high mountain ecosystem fo the Teide National Park (Canary Islands, Spain).</title>
        <authorList>
            <person name="Pulido-Suarez L."/>
            <person name="Peix A."/>
            <person name="Igual J.M."/>
            <person name="Socas-Perez N."/>
            <person name="Velazquez E."/>
            <person name="Flores-Felix J.D."/>
            <person name="Leon-Barrios M."/>
        </authorList>
    </citation>
    <scope>NUCLEOTIDE SEQUENCE</scope>
    <source>
        <strain evidence="1">SSUT16</strain>
    </source>
</reference>
<dbReference type="PANTHER" id="PTHR30348">
    <property type="entry name" value="UNCHARACTERIZED PROTEIN YECE"/>
    <property type="match status" value="1"/>
</dbReference>
<keyword evidence="2" id="KW-1185">Reference proteome</keyword>
<evidence type="ECO:0000313" key="2">
    <source>
        <dbReference type="Proteomes" id="UP000619295"/>
    </source>
</evidence>
<dbReference type="RefSeq" id="WP_191123583.1">
    <property type="nucleotide sequence ID" value="NZ_JACXWY010000002.1"/>
</dbReference>
<protein>
    <submittedName>
        <fullName evidence="1">DUF72 domain-containing protein</fullName>
    </submittedName>
</protein>
<name>A0A927E5B6_9HYPH</name>
<sequence>MRKKDRQEKNIRIGLSGWTYAPWRGHFYPKGLVQKRELSFAADRFPALEVNGTFYGLQKPEVFERWAQAVPDDFLFAIKGSRYITHVLRLRQIATPLSNFMASGLLRLGPKLGPLLWQFPPSFGFDAAVMEDFLKLLPKNTQEAAALARRHDTHLDGRAWVETDAKRPLRHAIEIRHDSFRDPVFVDLLRRYGVALVCADTADWPRLMDLTADFVYCRLHGSKELYRSRYDEPDLERWAARIRAWRSGQAMRDGDFAGDPKNATDQPRDVFLFFDNTDKRHAPQDAATLMHMLKLNRPEGAKRDAA</sequence>
<dbReference type="Gene3D" id="3.20.20.410">
    <property type="entry name" value="Protein of unknown function UPF0759"/>
    <property type="match status" value="1"/>
</dbReference>
<dbReference type="InterPro" id="IPR036520">
    <property type="entry name" value="UPF0759_sf"/>
</dbReference>
<dbReference type="Pfam" id="PF01904">
    <property type="entry name" value="DUF72"/>
    <property type="match status" value="1"/>
</dbReference>
<dbReference type="AlphaFoldDB" id="A0A927E5B6"/>
<dbReference type="PANTHER" id="PTHR30348:SF4">
    <property type="entry name" value="DUF72 DOMAIN-CONTAINING PROTEIN"/>
    <property type="match status" value="1"/>
</dbReference>
<evidence type="ECO:0000313" key="1">
    <source>
        <dbReference type="EMBL" id="MBD3844658.1"/>
    </source>
</evidence>
<dbReference type="InterPro" id="IPR002763">
    <property type="entry name" value="DUF72"/>
</dbReference>
<comment type="caution">
    <text evidence="1">The sequence shown here is derived from an EMBL/GenBank/DDBJ whole genome shotgun (WGS) entry which is preliminary data.</text>
</comment>
<organism evidence="1 2">
    <name type="scientific">Bosea spartocytisi</name>
    <dbReference type="NCBI Taxonomy" id="2773451"/>
    <lineage>
        <taxon>Bacteria</taxon>
        <taxon>Pseudomonadati</taxon>
        <taxon>Pseudomonadota</taxon>
        <taxon>Alphaproteobacteria</taxon>
        <taxon>Hyphomicrobiales</taxon>
        <taxon>Boseaceae</taxon>
        <taxon>Bosea</taxon>
    </lineage>
</organism>
<dbReference type="EMBL" id="JACXWY010000002">
    <property type="protein sequence ID" value="MBD3844658.1"/>
    <property type="molecule type" value="Genomic_DNA"/>
</dbReference>
<dbReference type="Proteomes" id="UP000619295">
    <property type="component" value="Unassembled WGS sequence"/>
</dbReference>
<dbReference type="SUPFAM" id="SSF117396">
    <property type="entry name" value="TM1631-like"/>
    <property type="match status" value="1"/>
</dbReference>
<gene>
    <name evidence="1" type="ORF">IED13_03015</name>
</gene>
<accession>A0A927E5B6</accession>
<proteinExistence type="predicted"/>